<feature type="signal peptide" evidence="2">
    <location>
        <begin position="1"/>
        <end position="20"/>
    </location>
</feature>
<feature type="region of interest" description="Disordered" evidence="1">
    <location>
        <begin position="123"/>
        <end position="166"/>
    </location>
</feature>
<accession>B8CDL7</accession>
<proteinExistence type="predicted"/>
<feature type="region of interest" description="Disordered" evidence="1">
    <location>
        <begin position="20"/>
        <end position="79"/>
    </location>
</feature>
<feature type="compositionally biased region" description="Polar residues" evidence="1">
    <location>
        <begin position="29"/>
        <end position="57"/>
    </location>
</feature>
<reference evidence="3 4" key="1">
    <citation type="journal article" date="2004" name="Science">
        <title>The genome of the diatom Thalassiosira pseudonana: ecology, evolution, and metabolism.</title>
        <authorList>
            <person name="Armbrust E.V."/>
            <person name="Berges J.A."/>
            <person name="Bowler C."/>
            <person name="Green B.R."/>
            <person name="Martinez D."/>
            <person name="Putnam N.H."/>
            <person name="Zhou S."/>
            <person name="Allen A.E."/>
            <person name="Apt K.E."/>
            <person name="Bechner M."/>
            <person name="Brzezinski M.A."/>
            <person name="Chaal B.K."/>
            <person name="Chiovitti A."/>
            <person name="Davis A.K."/>
            <person name="Demarest M.S."/>
            <person name="Detter J.C."/>
            <person name="Glavina T."/>
            <person name="Goodstein D."/>
            <person name="Hadi M.Z."/>
            <person name="Hellsten U."/>
            <person name="Hildebrand M."/>
            <person name="Jenkins B.D."/>
            <person name="Jurka J."/>
            <person name="Kapitonov V.V."/>
            <person name="Kroger N."/>
            <person name="Lau W.W."/>
            <person name="Lane T.W."/>
            <person name="Larimer F.W."/>
            <person name="Lippmeier J.C."/>
            <person name="Lucas S."/>
            <person name="Medina M."/>
            <person name="Montsant A."/>
            <person name="Obornik M."/>
            <person name="Parker M.S."/>
            <person name="Palenik B."/>
            <person name="Pazour G.J."/>
            <person name="Richardson P.M."/>
            <person name="Rynearson T.A."/>
            <person name="Saito M.A."/>
            <person name="Schwartz D.C."/>
            <person name="Thamatrakoln K."/>
            <person name="Valentin K."/>
            <person name="Vardi A."/>
            <person name="Wilkerson F.P."/>
            <person name="Rokhsar D.S."/>
        </authorList>
    </citation>
    <scope>NUCLEOTIDE SEQUENCE [LARGE SCALE GENOMIC DNA]</scope>
    <source>
        <strain evidence="3 4">CCMP1335</strain>
    </source>
</reference>
<organism evidence="3 4">
    <name type="scientific">Thalassiosira pseudonana</name>
    <name type="common">Marine diatom</name>
    <name type="synonym">Cyclotella nana</name>
    <dbReference type="NCBI Taxonomy" id="35128"/>
    <lineage>
        <taxon>Eukaryota</taxon>
        <taxon>Sar</taxon>
        <taxon>Stramenopiles</taxon>
        <taxon>Ochrophyta</taxon>
        <taxon>Bacillariophyta</taxon>
        <taxon>Coscinodiscophyceae</taxon>
        <taxon>Thalassiosirophycidae</taxon>
        <taxon>Thalassiosirales</taxon>
        <taxon>Thalassiosiraceae</taxon>
        <taxon>Thalassiosira</taxon>
    </lineage>
</organism>
<dbReference type="KEGG" id="tps:THAPSDRAFT_10248"/>
<dbReference type="PANTHER" id="PTHR31984">
    <property type="entry name" value="TRANSPORTER, PUTATIVE (DUF179)-RELATED"/>
    <property type="match status" value="1"/>
</dbReference>
<dbReference type="PaxDb" id="35128-Thaps10248"/>
<dbReference type="Pfam" id="PF02622">
    <property type="entry name" value="DUF179"/>
    <property type="match status" value="1"/>
</dbReference>
<dbReference type="Gene3D" id="3.40.1740.10">
    <property type="entry name" value="VC0467-like"/>
    <property type="match status" value="1"/>
</dbReference>
<dbReference type="InterPro" id="IPR003774">
    <property type="entry name" value="AlgH-like"/>
</dbReference>
<feature type="region of interest" description="Disordered" evidence="1">
    <location>
        <begin position="226"/>
        <end position="262"/>
    </location>
</feature>
<dbReference type="HOGENOM" id="CLU_513417_0_0_1"/>
<name>B8CDL7_THAPS</name>
<dbReference type="eggNOG" id="ENOG502SAUU">
    <property type="taxonomic scope" value="Eukaryota"/>
</dbReference>
<evidence type="ECO:0000313" key="4">
    <source>
        <dbReference type="Proteomes" id="UP000001449"/>
    </source>
</evidence>
<keyword evidence="2" id="KW-0732">Signal</keyword>
<dbReference type="PANTHER" id="PTHR31984:SF17">
    <property type="entry name" value="TRANSCRIPTIONAL REGULATOR"/>
    <property type="match status" value="1"/>
</dbReference>
<keyword evidence="4" id="KW-1185">Reference proteome</keyword>
<dbReference type="OMA" id="WQEVCLV"/>
<evidence type="ECO:0000313" key="3">
    <source>
        <dbReference type="EMBL" id="EED88636.1"/>
    </source>
</evidence>
<protein>
    <submittedName>
        <fullName evidence="3">Uncharacterized protein</fullName>
    </submittedName>
</protein>
<dbReference type="EMBL" id="CM000650">
    <property type="protein sequence ID" value="EED88636.1"/>
    <property type="molecule type" value="Genomic_DNA"/>
</dbReference>
<dbReference type="AlphaFoldDB" id="B8CDL7"/>
<dbReference type="Proteomes" id="UP000001449">
    <property type="component" value="Chromosome 15"/>
</dbReference>
<dbReference type="SUPFAM" id="SSF143456">
    <property type="entry name" value="VC0467-like"/>
    <property type="match status" value="1"/>
</dbReference>
<dbReference type="InParanoid" id="B8CDL7"/>
<evidence type="ECO:0000256" key="1">
    <source>
        <dbReference type="SAM" id="MobiDB-lite"/>
    </source>
</evidence>
<reference evidence="3 4" key="2">
    <citation type="journal article" date="2008" name="Nature">
        <title>The Phaeodactylum genome reveals the evolutionary history of diatom genomes.</title>
        <authorList>
            <person name="Bowler C."/>
            <person name="Allen A.E."/>
            <person name="Badger J.H."/>
            <person name="Grimwood J."/>
            <person name="Jabbari K."/>
            <person name="Kuo A."/>
            <person name="Maheswari U."/>
            <person name="Martens C."/>
            <person name="Maumus F."/>
            <person name="Otillar R.P."/>
            <person name="Rayko E."/>
            <person name="Salamov A."/>
            <person name="Vandepoele K."/>
            <person name="Beszteri B."/>
            <person name="Gruber A."/>
            <person name="Heijde M."/>
            <person name="Katinka M."/>
            <person name="Mock T."/>
            <person name="Valentin K."/>
            <person name="Verret F."/>
            <person name="Berges J.A."/>
            <person name="Brownlee C."/>
            <person name="Cadoret J.P."/>
            <person name="Chiovitti A."/>
            <person name="Choi C.J."/>
            <person name="Coesel S."/>
            <person name="De Martino A."/>
            <person name="Detter J.C."/>
            <person name="Durkin C."/>
            <person name="Falciatore A."/>
            <person name="Fournet J."/>
            <person name="Haruta M."/>
            <person name="Huysman M.J."/>
            <person name="Jenkins B.D."/>
            <person name="Jiroutova K."/>
            <person name="Jorgensen R.E."/>
            <person name="Joubert Y."/>
            <person name="Kaplan A."/>
            <person name="Kroger N."/>
            <person name="Kroth P.G."/>
            <person name="La Roche J."/>
            <person name="Lindquist E."/>
            <person name="Lommer M."/>
            <person name="Martin-Jezequel V."/>
            <person name="Lopez P.J."/>
            <person name="Lucas S."/>
            <person name="Mangogna M."/>
            <person name="McGinnis K."/>
            <person name="Medlin L.K."/>
            <person name="Montsant A."/>
            <person name="Oudot-Le Secq M.P."/>
            <person name="Napoli C."/>
            <person name="Obornik M."/>
            <person name="Parker M.S."/>
            <person name="Petit J.L."/>
            <person name="Porcel B.M."/>
            <person name="Poulsen N."/>
            <person name="Robison M."/>
            <person name="Rychlewski L."/>
            <person name="Rynearson T.A."/>
            <person name="Schmutz J."/>
            <person name="Shapiro H."/>
            <person name="Siaut M."/>
            <person name="Stanley M."/>
            <person name="Sussman M.R."/>
            <person name="Taylor A.R."/>
            <person name="Vardi A."/>
            <person name="von Dassow P."/>
            <person name="Vyverman W."/>
            <person name="Willis A."/>
            <person name="Wyrwicz L.S."/>
            <person name="Rokhsar D.S."/>
            <person name="Weissenbach J."/>
            <person name="Armbrust E.V."/>
            <person name="Green B.R."/>
            <person name="Van de Peer Y."/>
            <person name="Grigoriev I.V."/>
        </authorList>
    </citation>
    <scope>NUCLEOTIDE SEQUENCE [LARGE SCALE GENOMIC DNA]</scope>
    <source>
        <strain evidence="3 4">CCMP1335</strain>
    </source>
</reference>
<dbReference type="RefSeq" id="XP_002294281.1">
    <property type="nucleotide sequence ID" value="XM_002294245.1"/>
</dbReference>
<gene>
    <name evidence="3" type="ORF">THAPSDRAFT_10248</name>
</gene>
<sequence length="531" mass="58391">MVRFSQSIVLLALHPPTARGFTPSHHHYVSTSTNQLTMSSSPLQRHSSTTRCTPSFMTSSSDTDHNNDDDDEEIDPNSLGDWRQFRMNLANSGFSSPSSTSFEDDATSNSSISSVMSIDGINLGDDNTSFSSSRTTSSLEKEGEVSSSSSSMKTSRPKSVSKRNEELLRGQNEALAEEYLNGVWAHESAVPEVGGLVCRMPLEAEIYRGDSSSRMHKKLQQLLESDEYDRLEDVPSTSLKSSPSTGGASTSSLKAQSTASDDPEEEVSFSALAAKTVFWYRGAEKLLKRELGRITMGANENGKIEVDRLGGDSLELLQLYMDHQQTWQEVCLVVEKDDRKGTAKTITINRPMAFKLSKSMGRLVLLGAYQATQVENGIVERKEQSGYETQNLVKFLVAFENQCGVYVGGPDKMDEPATLIHGIADLPGSVEISPGTGIYEGGLEAAMDGVLSGKYKPLDFRFFIGHTSYEGGELDYACEVGKYQPVACSRPLVLKQCMQLPKPLWHEVLEFCGGELKEISKLELMKREDLQ</sequence>
<feature type="compositionally biased region" description="Low complexity" evidence="1">
    <location>
        <begin position="241"/>
        <end position="252"/>
    </location>
</feature>
<feature type="compositionally biased region" description="Low complexity" evidence="1">
    <location>
        <begin position="145"/>
        <end position="154"/>
    </location>
</feature>
<evidence type="ECO:0000256" key="2">
    <source>
        <dbReference type="SAM" id="SignalP"/>
    </source>
</evidence>
<feature type="compositionally biased region" description="Low complexity" evidence="1">
    <location>
        <begin position="128"/>
        <end position="138"/>
    </location>
</feature>
<dbReference type="GeneID" id="7443963"/>
<feature type="chain" id="PRO_5002869783" evidence="2">
    <location>
        <begin position="21"/>
        <end position="531"/>
    </location>
</feature>